<keyword evidence="6" id="KW-0349">Heme</keyword>
<dbReference type="GO" id="GO:0004497">
    <property type="term" value="F:monooxygenase activity"/>
    <property type="evidence" value="ECO:0007669"/>
    <property type="project" value="InterPro"/>
</dbReference>
<evidence type="ECO:0000256" key="2">
    <source>
        <dbReference type="ARBA" id="ARBA00022723"/>
    </source>
</evidence>
<dbReference type="GO" id="GO:0006979">
    <property type="term" value="P:response to oxidative stress"/>
    <property type="evidence" value="ECO:0007669"/>
    <property type="project" value="InterPro"/>
</dbReference>
<sequence length="1124" mass="126140">MTPATTKESVPDGNISQGTSFANGNYANGTSATHGEYKSAAPAKDNARKTPSPKANRQGVTEAFGEFGQLIHASRRPLPTQMGDGTYSEVKKKTGLRQDLKHMRWKDIKTLVEVVKSKLKGQQIIDDKTMIMERTIQLVARLPRDSKARVVLTDKLIQELWDSLDHPPLNYVGEKFQYRMADGSYNNILYPQLGAAGTTYARSVRPSIVPLGAMPDPNLIFDSVMKRTEYRKHPNNVSSILWYWAAIIIHDLFWTDYRDMSKSKTSSYLDLSPLYGSNQEMQDTIRTFTGGKLKPDAYADKRLLGMPPGVSVLLIMFNRFHNYVADNLAAINEGGRFTPPAEHLDEAAKAAAWKKHDNDLFQTARLVTSGLYINITLVDYVRNIVNLNRSDTTWTLDPRQESGVDVGTQKAAESGNGNVVSAEFNLCYRWHSCISEKDDKWIQDFYQDLFGKPGDQLSVPELVMGFSKFESLVPEDPAQRVFGGFQRGADGKFDDNDLVDCISSAVEDCAGAFGARNVPASMRAIEVLGIIQGRKWNVAGLNEFRKHFGLKPYERFEDINSDPEVSDQLRHLYEHPDFVELYPGLVAEEAKKPMVPGVGIAPTYTISRVVLSDAVCLVRGDRHYTTDYSPRHLTNWGYNEVQYDKSVNNGCIFYKLFIRAFPNHFKSNSVYAHYPMVIPSENHKILTDLGKVDQFDFSRPTFTPLRVNITSYGGAKYILENPDKYKVTWHEGMTFLLGSGGAKFMLSGDSAFHAEQRKCMHAQLYRDSWHAHIKAFYRQITEQLLAEKSYVVAGQRHVDIIRDVGNIAHVHFASRVFNLPLKTAANPKGIYTEQELYMVLAVIFVCIFFDIDPVKSFPLRQAARTVAQQLGKLVEANVKITRGFGTRGLFSGSAKKDDPLASYGINMIKGLAKSGLSTYDIAWSQIVPTAGAMVPNQAEVFAQAVDFYLSPKGAPYLPDIHRVAKEPSSEETDALLLGYAMEGIRLAGTFGSYREVAVADTIREDDGREVPVKPKDRVFVSFVSAARDPTHFPDPERVDPRRPGENYIHYGLGPHACLGREASQVALAEMFRALFRRRNVRRVAGPQGELKKVARPGGFYVYMREDWGSLWPFPVTMKIAWDEE</sequence>
<keyword evidence="2 6" id="KW-0479">Metal-binding</keyword>
<keyword evidence="5 6" id="KW-0408">Iron</keyword>
<keyword evidence="3" id="KW-0223">Dioxygenase</keyword>
<dbReference type="RefSeq" id="XP_060283647.1">
    <property type="nucleotide sequence ID" value="XM_060432993.1"/>
</dbReference>
<dbReference type="InterPro" id="IPR034812">
    <property type="entry name" value="Ppo-like_N"/>
</dbReference>
<dbReference type="InterPro" id="IPR001128">
    <property type="entry name" value="Cyt_P450"/>
</dbReference>
<evidence type="ECO:0000256" key="6">
    <source>
        <dbReference type="PIRSR" id="PIRSR619791-2"/>
    </source>
</evidence>
<dbReference type="SUPFAM" id="SSF48113">
    <property type="entry name" value="Heme-dependent peroxidases"/>
    <property type="match status" value="1"/>
</dbReference>
<feature type="region of interest" description="Disordered" evidence="7">
    <location>
        <begin position="1"/>
        <end position="57"/>
    </location>
</feature>
<dbReference type="InterPro" id="IPR036396">
    <property type="entry name" value="Cyt_P450_sf"/>
</dbReference>
<dbReference type="InterPro" id="IPR010255">
    <property type="entry name" value="Haem_peroxidase_sf"/>
</dbReference>
<dbReference type="GO" id="GO:0005506">
    <property type="term" value="F:iron ion binding"/>
    <property type="evidence" value="ECO:0007669"/>
    <property type="project" value="InterPro"/>
</dbReference>
<dbReference type="SUPFAM" id="SSF48264">
    <property type="entry name" value="Cytochrome P450"/>
    <property type="match status" value="1"/>
</dbReference>
<gene>
    <name evidence="8" type="ORF">QBC33DRAFT_68687</name>
</gene>
<dbReference type="GO" id="GO:0016705">
    <property type="term" value="F:oxidoreductase activity, acting on paired donors, with incorporation or reduction of molecular oxygen"/>
    <property type="evidence" value="ECO:0007669"/>
    <property type="project" value="InterPro"/>
</dbReference>
<dbReference type="GO" id="GO:0020037">
    <property type="term" value="F:heme binding"/>
    <property type="evidence" value="ECO:0007669"/>
    <property type="project" value="InterPro"/>
</dbReference>
<feature type="binding site" description="axial binding residue" evidence="6">
    <location>
        <position position="431"/>
    </location>
    <ligand>
        <name>heme b</name>
        <dbReference type="ChEBI" id="CHEBI:60344"/>
    </ligand>
    <ligandPart>
        <name>Fe</name>
        <dbReference type="ChEBI" id="CHEBI:18248"/>
    </ligandPart>
</feature>
<dbReference type="Gene3D" id="1.10.630.10">
    <property type="entry name" value="Cytochrome P450"/>
    <property type="match status" value="1"/>
</dbReference>
<dbReference type="CDD" id="cd20612">
    <property type="entry name" value="CYP_LDS-like_C"/>
    <property type="match status" value="1"/>
</dbReference>
<reference evidence="8" key="1">
    <citation type="submission" date="2023-06" db="EMBL/GenBank/DDBJ databases">
        <title>Genome-scale phylogeny and comparative genomics of the fungal order Sordariales.</title>
        <authorList>
            <consortium name="Lawrence Berkeley National Laboratory"/>
            <person name="Hensen N."/>
            <person name="Bonometti L."/>
            <person name="Westerberg I."/>
            <person name="Brannstrom I.O."/>
            <person name="Guillou S."/>
            <person name="Cros-Aarteil S."/>
            <person name="Calhoun S."/>
            <person name="Haridas S."/>
            <person name="Kuo A."/>
            <person name="Mondo S."/>
            <person name="Pangilinan J."/>
            <person name="Riley R."/>
            <person name="Labutti K."/>
            <person name="Andreopoulos B."/>
            <person name="Lipzen A."/>
            <person name="Chen C."/>
            <person name="Yanf M."/>
            <person name="Daum C."/>
            <person name="Ng V."/>
            <person name="Clum A."/>
            <person name="Steindorff A."/>
            <person name="Ohm R."/>
            <person name="Martin F."/>
            <person name="Silar P."/>
            <person name="Natvig D."/>
            <person name="Lalanne C."/>
            <person name="Gautier V."/>
            <person name="Ament-Velasquez S.L."/>
            <person name="Kruys A."/>
            <person name="Hutchinson M.I."/>
            <person name="Powell A.J."/>
            <person name="Barry K."/>
            <person name="Miller A.N."/>
            <person name="Grigoriev I.V."/>
            <person name="Debuchy R."/>
            <person name="Gladieux P."/>
            <person name="Thoren M.H."/>
            <person name="Johannesson H."/>
        </authorList>
    </citation>
    <scope>NUCLEOTIDE SEQUENCE</scope>
    <source>
        <strain evidence="8">8032-3</strain>
    </source>
</reference>
<dbReference type="PANTHER" id="PTHR11903:SF13">
    <property type="entry name" value="LINOLEATE 10R-LIPOXYGENASE"/>
    <property type="match status" value="1"/>
</dbReference>
<keyword evidence="4" id="KW-0560">Oxidoreductase</keyword>
<dbReference type="CDD" id="cd09817">
    <property type="entry name" value="linoleate_diol_synthase_like"/>
    <property type="match status" value="1"/>
</dbReference>
<dbReference type="InterPro" id="IPR050783">
    <property type="entry name" value="Oxylipin_biosynth_metab"/>
</dbReference>
<dbReference type="PANTHER" id="PTHR11903">
    <property type="entry name" value="PROSTAGLANDIN G/H SYNTHASE"/>
    <property type="match status" value="1"/>
</dbReference>
<dbReference type="PRINTS" id="PR00457">
    <property type="entry name" value="ANPEROXIDASE"/>
</dbReference>
<dbReference type="EMBL" id="MU839008">
    <property type="protein sequence ID" value="KAK1767434.1"/>
    <property type="molecule type" value="Genomic_DNA"/>
</dbReference>
<protein>
    <submittedName>
        <fullName evidence="8">Heme peroxidase</fullName>
    </submittedName>
</protein>
<dbReference type="Gene3D" id="1.10.640.10">
    <property type="entry name" value="Haem peroxidase domain superfamily, animal type"/>
    <property type="match status" value="1"/>
</dbReference>
<evidence type="ECO:0000256" key="3">
    <source>
        <dbReference type="ARBA" id="ARBA00022964"/>
    </source>
</evidence>
<evidence type="ECO:0000256" key="1">
    <source>
        <dbReference type="ARBA" id="ARBA00011881"/>
    </source>
</evidence>
<keyword evidence="8" id="KW-0575">Peroxidase</keyword>
<comment type="subunit">
    <text evidence="1">Homotetramer.</text>
</comment>
<organism evidence="8 9">
    <name type="scientific">Phialemonium atrogriseum</name>
    <dbReference type="NCBI Taxonomy" id="1093897"/>
    <lineage>
        <taxon>Eukaryota</taxon>
        <taxon>Fungi</taxon>
        <taxon>Dikarya</taxon>
        <taxon>Ascomycota</taxon>
        <taxon>Pezizomycotina</taxon>
        <taxon>Sordariomycetes</taxon>
        <taxon>Sordariomycetidae</taxon>
        <taxon>Cephalothecales</taxon>
        <taxon>Cephalothecaceae</taxon>
        <taxon>Phialemonium</taxon>
    </lineage>
</organism>
<name>A0AAJ0C2B8_9PEZI</name>
<dbReference type="InterPro" id="IPR019791">
    <property type="entry name" value="Haem_peroxidase_animal"/>
</dbReference>
<dbReference type="InterPro" id="IPR037120">
    <property type="entry name" value="Haem_peroxidase_sf_animal"/>
</dbReference>
<proteinExistence type="predicted"/>
<feature type="compositionally biased region" description="Polar residues" evidence="7">
    <location>
        <begin position="1"/>
        <end position="33"/>
    </location>
</feature>
<dbReference type="PROSITE" id="PS50292">
    <property type="entry name" value="PEROXIDASE_3"/>
    <property type="match status" value="1"/>
</dbReference>
<evidence type="ECO:0000256" key="7">
    <source>
        <dbReference type="SAM" id="MobiDB-lite"/>
    </source>
</evidence>
<accession>A0AAJ0C2B8</accession>
<dbReference type="Pfam" id="PF00067">
    <property type="entry name" value="p450"/>
    <property type="match status" value="1"/>
</dbReference>
<dbReference type="AlphaFoldDB" id="A0AAJ0C2B8"/>
<dbReference type="GeneID" id="85316180"/>
<dbReference type="GO" id="GO:0004601">
    <property type="term" value="F:peroxidase activity"/>
    <property type="evidence" value="ECO:0007669"/>
    <property type="project" value="UniProtKB-KW"/>
</dbReference>
<comment type="caution">
    <text evidence="8">The sequence shown here is derived from an EMBL/GenBank/DDBJ whole genome shotgun (WGS) entry which is preliminary data.</text>
</comment>
<evidence type="ECO:0000313" key="8">
    <source>
        <dbReference type="EMBL" id="KAK1767434.1"/>
    </source>
</evidence>
<dbReference type="GO" id="GO:0006631">
    <property type="term" value="P:fatty acid metabolic process"/>
    <property type="evidence" value="ECO:0007669"/>
    <property type="project" value="UniProtKB-ARBA"/>
</dbReference>
<keyword evidence="9" id="KW-1185">Reference proteome</keyword>
<evidence type="ECO:0000256" key="5">
    <source>
        <dbReference type="ARBA" id="ARBA00023004"/>
    </source>
</evidence>
<evidence type="ECO:0000256" key="4">
    <source>
        <dbReference type="ARBA" id="ARBA00023002"/>
    </source>
</evidence>
<dbReference type="Proteomes" id="UP001244011">
    <property type="component" value="Unassembled WGS sequence"/>
</dbReference>
<evidence type="ECO:0000313" key="9">
    <source>
        <dbReference type="Proteomes" id="UP001244011"/>
    </source>
</evidence>
<dbReference type="GO" id="GO:0051213">
    <property type="term" value="F:dioxygenase activity"/>
    <property type="evidence" value="ECO:0007669"/>
    <property type="project" value="UniProtKB-KW"/>
</dbReference>
<dbReference type="Pfam" id="PF03098">
    <property type="entry name" value="An_peroxidase"/>
    <property type="match status" value="2"/>
</dbReference>